<feature type="compositionally biased region" description="Acidic residues" evidence="9">
    <location>
        <begin position="432"/>
        <end position="446"/>
    </location>
</feature>
<feature type="region of interest" description="Disordered" evidence="9">
    <location>
        <begin position="432"/>
        <end position="647"/>
    </location>
</feature>
<evidence type="ECO:0000256" key="3">
    <source>
        <dbReference type="ARBA" id="ARBA00022552"/>
    </source>
</evidence>
<feature type="region of interest" description="Disordered" evidence="9">
    <location>
        <begin position="803"/>
        <end position="852"/>
    </location>
</feature>
<sequence>MGRKSKTGKSRKDKFYHLAKETGYRARSAFKLIQLNRKFEFLQKSRVVIDLCAAPGGWLQVVAENTPVSSLIVGVDLVPIKPIKNCVTLQEDITTDKCRQALKKELQTWKADAVIHDGAPNVGQNWLLDAFSQNQLTLQSLKLATEFLRKGGWFVTKIFRSKDYYSLMWVFQQLFKHVHATKPQASRNESAEIFVVCEKFLAPDKIDPKFMDPKYVFKEVEDEPTQSINLIHPEKKRRQREGYAEGDYTLFHTLKASEFISSDNYLNLLASCNQVTIDTDAIANHKETTAEIKECLKDIKVLGKADIRSLINWRKKLKKDIQKDIKAQAKKSKDLEAKDEDSGSDDDDKDEETKLLESVTDMEEDERKALKRKLKKIRRQKIKLQHKMDMKMVIPGDKYEFSDDIGLFNLGRIKNKKQLDTVDIGDTTEADQMALEEEEDEEEEEQLFGKAFRKRQSYDRDDKDYLDDEISLEGSWDEEPEFREDSEEEMEFEGDGEDNPLVMSLEDKSSKLNRKSMSWFSKDSFAGLEDNDEGDENSEDDISDEDERLNGKELTEEKKLNSDDVTKPEKRKQKSDKTVNNNKDTSKYKNSDQIEDDSSDDSSDDDDDDSDSDYDINDVYKSKKDSKRNSKTGKSTASSAKDGFEVVPASTGLPKLDAVGLAIGAQLVQSRKRRREIIEDSYHRYMYNDQNLPDWFVKDEAKHTKRQLPVTKGDIEEYKLKQKAIDARPIKKIAEAKARKKKKEVRRLERARKKAEVISDTADISDRDKWQQIKQVYKKAGLLSQKKKEVAYVVAKKGIGKRVRRPNGIQGPFRVVDPRMKKDNRAAKRQAKEKGKKGKSKRGKAATKGGQQ</sequence>
<organism evidence="13 14">
    <name type="scientific">Pinctada imbricata</name>
    <name type="common">Atlantic pearl-oyster</name>
    <name type="synonym">Pinctada martensii</name>
    <dbReference type="NCBI Taxonomy" id="66713"/>
    <lineage>
        <taxon>Eukaryota</taxon>
        <taxon>Metazoa</taxon>
        <taxon>Spiralia</taxon>
        <taxon>Lophotrochozoa</taxon>
        <taxon>Mollusca</taxon>
        <taxon>Bivalvia</taxon>
        <taxon>Autobranchia</taxon>
        <taxon>Pteriomorphia</taxon>
        <taxon>Pterioida</taxon>
        <taxon>Pterioidea</taxon>
        <taxon>Pteriidae</taxon>
        <taxon>Pinctada</taxon>
    </lineage>
</organism>
<dbReference type="GO" id="GO:0016435">
    <property type="term" value="F:rRNA (guanine) methyltransferase activity"/>
    <property type="evidence" value="ECO:0007669"/>
    <property type="project" value="TreeGrafter"/>
</dbReference>
<evidence type="ECO:0000256" key="8">
    <source>
        <dbReference type="HAMAP-Rule" id="MF_03163"/>
    </source>
</evidence>
<feature type="binding site" evidence="8">
    <location>
        <position position="58"/>
    </location>
    <ligand>
        <name>S-adenosyl-L-methionine</name>
        <dbReference type="ChEBI" id="CHEBI:59789"/>
    </ligand>
</feature>
<dbReference type="InterPro" id="IPR028589">
    <property type="entry name" value="SPB1-like"/>
</dbReference>
<evidence type="ECO:0000256" key="7">
    <source>
        <dbReference type="ARBA" id="ARBA00023242"/>
    </source>
</evidence>
<name>A0AA88XEB4_PINIB</name>
<keyword evidence="6 8" id="KW-0949">S-adenosyl-L-methionine</keyword>
<dbReference type="InterPro" id="IPR024576">
    <property type="entry name" value="rRNA_MeTfrase_Spb1_DUF3381"/>
</dbReference>
<proteinExistence type="inferred from homology"/>
<evidence type="ECO:0000259" key="11">
    <source>
        <dbReference type="Pfam" id="PF07780"/>
    </source>
</evidence>
<dbReference type="Pfam" id="PF01728">
    <property type="entry name" value="FtsJ"/>
    <property type="match status" value="1"/>
</dbReference>
<keyword evidence="3 8" id="KW-0698">rRNA processing</keyword>
<dbReference type="AlphaFoldDB" id="A0AA88XEB4"/>
<feature type="binding site" evidence="8">
    <location>
        <position position="117"/>
    </location>
    <ligand>
        <name>S-adenosyl-L-methionine</name>
        <dbReference type="ChEBI" id="CHEBI:59789"/>
    </ligand>
</feature>
<reference evidence="13" key="1">
    <citation type="submission" date="2019-08" db="EMBL/GenBank/DDBJ databases">
        <title>The improved chromosome-level genome for the pearl oyster Pinctada fucata martensii using PacBio sequencing and Hi-C.</title>
        <authorList>
            <person name="Zheng Z."/>
        </authorList>
    </citation>
    <scope>NUCLEOTIDE SEQUENCE</scope>
    <source>
        <strain evidence="13">ZZ-2019</strain>
        <tissue evidence="13">Adductor muscle</tissue>
    </source>
</reference>
<dbReference type="GO" id="GO:0005730">
    <property type="term" value="C:nucleolus"/>
    <property type="evidence" value="ECO:0007669"/>
    <property type="project" value="UniProtKB-SubCell"/>
</dbReference>
<feature type="compositionally biased region" description="Acidic residues" evidence="9">
    <location>
        <begin position="593"/>
        <end position="616"/>
    </location>
</feature>
<comment type="function">
    <text evidence="8">Probable methyltransferase involved in the maturation of rRNA and in the biogenesis of ribosomal subunits.</text>
</comment>
<feature type="compositionally biased region" description="Acidic residues" evidence="9">
    <location>
        <begin position="464"/>
        <end position="498"/>
    </location>
</feature>
<feature type="compositionally biased region" description="Basic and acidic residues" evidence="9">
    <location>
        <begin position="548"/>
        <end position="568"/>
    </location>
</feature>
<dbReference type="GO" id="GO:0000466">
    <property type="term" value="P:maturation of 5.8S rRNA from tricistronic rRNA transcript (SSU-rRNA, 5.8S rRNA, LSU-rRNA)"/>
    <property type="evidence" value="ECO:0007669"/>
    <property type="project" value="TreeGrafter"/>
</dbReference>
<feature type="coiled-coil region" evidence="8">
    <location>
        <begin position="731"/>
        <end position="758"/>
    </location>
</feature>
<feature type="compositionally biased region" description="Acidic residues" evidence="9">
    <location>
        <begin position="529"/>
        <end position="547"/>
    </location>
</feature>
<feature type="binding site" evidence="8">
    <location>
        <position position="76"/>
    </location>
    <ligand>
        <name>S-adenosyl-L-methionine</name>
        <dbReference type="ChEBI" id="CHEBI:59789"/>
    </ligand>
</feature>
<evidence type="ECO:0000256" key="2">
    <source>
        <dbReference type="ARBA" id="ARBA00022517"/>
    </source>
</evidence>
<evidence type="ECO:0000259" key="12">
    <source>
        <dbReference type="Pfam" id="PF11861"/>
    </source>
</evidence>
<keyword evidence="4 8" id="KW-0489">Methyltransferase</keyword>
<dbReference type="InterPro" id="IPR050082">
    <property type="entry name" value="RNA_methyltr_RlmE"/>
</dbReference>
<accession>A0AA88XEB4</accession>
<dbReference type="Proteomes" id="UP001186944">
    <property type="component" value="Unassembled WGS sequence"/>
</dbReference>
<comment type="catalytic activity">
    <reaction evidence="8">
        <text>a ribonucleotide in rRNA + S-adenosyl-L-methionine = a 2'-O-methylribonucleotide in rRNA + S-adenosyl-L-homocysteine + H(+)</text>
        <dbReference type="Rhea" id="RHEA:48628"/>
        <dbReference type="Rhea" id="RHEA-COMP:12164"/>
        <dbReference type="Rhea" id="RHEA-COMP:12165"/>
        <dbReference type="ChEBI" id="CHEBI:15378"/>
        <dbReference type="ChEBI" id="CHEBI:57856"/>
        <dbReference type="ChEBI" id="CHEBI:59789"/>
        <dbReference type="ChEBI" id="CHEBI:90675"/>
        <dbReference type="ChEBI" id="CHEBI:90676"/>
    </reaction>
</comment>
<dbReference type="Gene3D" id="3.40.50.150">
    <property type="entry name" value="Vaccinia Virus protein VP39"/>
    <property type="match status" value="1"/>
</dbReference>
<dbReference type="GO" id="GO:0030687">
    <property type="term" value="C:preribosome, large subunit precursor"/>
    <property type="evidence" value="ECO:0007669"/>
    <property type="project" value="TreeGrafter"/>
</dbReference>
<evidence type="ECO:0000256" key="5">
    <source>
        <dbReference type="ARBA" id="ARBA00022679"/>
    </source>
</evidence>
<feature type="binding site" evidence="8">
    <location>
        <position position="92"/>
    </location>
    <ligand>
        <name>S-adenosyl-L-methionine</name>
        <dbReference type="ChEBI" id="CHEBI:59789"/>
    </ligand>
</feature>
<dbReference type="InterPro" id="IPR002877">
    <property type="entry name" value="RNA_MeTrfase_FtsJ_dom"/>
</dbReference>
<dbReference type="Pfam" id="PF07780">
    <property type="entry name" value="Spb1_C"/>
    <property type="match status" value="1"/>
</dbReference>
<evidence type="ECO:0000313" key="13">
    <source>
        <dbReference type="EMBL" id="KAK3083659.1"/>
    </source>
</evidence>
<dbReference type="Pfam" id="PF11861">
    <property type="entry name" value="DUF3381"/>
    <property type="match status" value="1"/>
</dbReference>
<dbReference type="InterPro" id="IPR012920">
    <property type="entry name" value="rRNA_MeTfrase_SPB1-like_C"/>
</dbReference>
<evidence type="ECO:0000259" key="10">
    <source>
        <dbReference type="Pfam" id="PF01728"/>
    </source>
</evidence>
<feature type="compositionally biased region" description="Acidic residues" evidence="9">
    <location>
        <begin position="337"/>
        <end position="350"/>
    </location>
</feature>
<dbReference type="FunFam" id="3.40.50.150:FF:000004">
    <property type="entry name" value="AdoMet-dependent rRNA methyltransferase SPB1"/>
    <property type="match status" value="1"/>
</dbReference>
<keyword evidence="14" id="KW-1185">Reference proteome</keyword>
<feature type="binding site" evidence="8">
    <location>
        <position position="56"/>
    </location>
    <ligand>
        <name>S-adenosyl-L-methionine</name>
        <dbReference type="ChEBI" id="CHEBI:59789"/>
    </ligand>
</feature>
<dbReference type="HAMAP" id="MF_01547">
    <property type="entry name" value="RNA_methyltr_E"/>
    <property type="match status" value="1"/>
</dbReference>
<comment type="similarity">
    <text evidence="8">Belongs to the class I-like SAM-binding methyltransferase superfamily. RNA methyltransferase RlmE family. SPB1 subfamily.</text>
</comment>
<dbReference type="SUPFAM" id="SSF53335">
    <property type="entry name" value="S-adenosyl-L-methionine-dependent methyltransferases"/>
    <property type="match status" value="1"/>
</dbReference>
<dbReference type="PANTHER" id="PTHR10920">
    <property type="entry name" value="RIBOSOMAL RNA METHYLTRANSFERASE"/>
    <property type="match status" value="1"/>
</dbReference>
<feature type="domain" description="Ribosomal RNA methyltransferase FtsJ" evidence="10">
    <location>
        <begin position="24"/>
        <end position="200"/>
    </location>
</feature>
<feature type="compositionally biased region" description="Low complexity" evidence="9">
    <location>
        <begin position="632"/>
        <end position="641"/>
    </location>
</feature>
<feature type="compositionally biased region" description="Basic residues" evidence="9">
    <location>
        <begin position="834"/>
        <end position="845"/>
    </location>
</feature>
<evidence type="ECO:0000256" key="1">
    <source>
        <dbReference type="ARBA" id="ARBA00004604"/>
    </source>
</evidence>
<comment type="subcellular location">
    <subcellularLocation>
        <location evidence="1 8">Nucleus</location>
        <location evidence="1 8">Nucleolus</location>
    </subcellularLocation>
</comment>
<feature type="region of interest" description="Disordered" evidence="9">
    <location>
        <begin position="328"/>
        <end position="360"/>
    </location>
</feature>
<evidence type="ECO:0000313" key="14">
    <source>
        <dbReference type="Proteomes" id="UP001186944"/>
    </source>
</evidence>
<dbReference type="InterPro" id="IPR015507">
    <property type="entry name" value="rRNA-MeTfrase_E"/>
</dbReference>
<comment type="caution">
    <text evidence="13">The sequence shown here is derived from an EMBL/GenBank/DDBJ whole genome shotgun (WGS) entry which is preliminary data.</text>
</comment>
<dbReference type="GO" id="GO:0000463">
    <property type="term" value="P:maturation of LSU-rRNA from tricistronic rRNA transcript (SSU-rRNA, 5.8S rRNA, LSU-rRNA)"/>
    <property type="evidence" value="ECO:0007669"/>
    <property type="project" value="TreeGrafter"/>
</dbReference>
<protein>
    <recommendedName>
        <fullName evidence="8">Putative rRNA methyltransferase</fullName>
        <ecNumber evidence="8">2.1.1.-</ecNumber>
    </recommendedName>
    <alternativeName>
        <fullName evidence="8">2'-O-ribose RNA methyltransferase SPB1 homolog</fullName>
    </alternativeName>
</protein>
<feature type="compositionally biased region" description="Basic and acidic residues" evidence="9">
    <location>
        <begin position="816"/>
        <end position="833"/>
    </location>
</feature>
<evidence type="ECO:0000256" key="4">
    <source>
        <dbReference type="ARBA" id="ARBA00022603"/>
    </source>
</evidence>
<gene>
    <name evidence="13" type="ORF">FSP39_000878</name>
</gene>
<keyword evidence="8" id="KW-0175">Coiled coil</keyword>
<keyword evidence="7 8" id="KW-0539">Nucleus</keyword>
<evidence type="ECO:0000256" key="6">
    <source>
        <dbReference type="ARBA" id="ARBA00022691"/>
    </source>
</evidence>
<dbReference type="EC" id="2.1.1.-" evidence="8"/>
<dbReference type="EMBL" id="VSWD01000013">
    <property type="protein sequence ID" value="KAK3083659.1"/>
    <property type="molecule type" value="Genomic_DNA"/>
</dbReference>
<dbReference type="InterPro" id="IPR029063">
    <property type="entry name" value="SAM-dependent_MTases_sf"/>
</dbReference>
<dbReference type="HAMAP" id="MF_03163">
    <property type="entry name" value="RNA_methyltr_E_SPB1"/>
    <property type="match status" value="1"/>
</dbReference>
<keyword evidence="5 8" id="KW-0808">Transferase</keyword>
<dbReference type="GO" id="GO:0008650">
    <property type="term" value="F:rRNA (uridine-2'-O-)-methyltransferase activity"/>
    <property type="evidence" value="ECO:0007669"/>
    <property type="project" value="TreeGrafter"/>
</dbReference>
<feature type="domain" description="DUF3381" evidence="12">
    <location>
        <begin position="233"/>
        <end position="386"/>
    </location>
</feature>
<dbReference type="PANTHER" id="PTHR10920:SF13">
    <property type="entry name" value="PRE-RRNA 2'-O-RIBOSE RNA METHYLTRANSFERASE FTSJ3"/>
    <property type="match status" value="1"/>
</dbReference>
<evidence type="ECO:0000256" key="9">
    <source>
        <dbReference type="SAM" id="MobiDB-lite"/>
    </source>
</evidence>
<feature type="domain" description="Ribosomal RNA methyltransferase SPB1-like C-terminal" evidence="11">
    <location>
        <begin position="609"/>
        <end position="832"/>
    </location>
</feature>
<keyword evidence="2 8" id="KW-0690">Ribosome biogenesis</keyword>
<feature type="active site" description="Proton acceptor" evidence="8">
    <location>
        <position position="157"/>
    </location>
</feature>